<reference evidence="2 3" key="1">
    <citation type="submission" date="2016-03" db="EMBL/GenBank/DDBJ databases">
        <title>Fine-scale spatial genetic structure of a fungal parasite of coffee scale insects.</title>
        <authorList>
            <person name="Jackson D."/>
            <person name="Zemenick K.A."/>
            <person name="Malloure B."/>
            <person name="Quandt C.A."/>
            <person name="James T.Y."/>
        </authorList>
    </citation>
    <scope>NUCLEOTIDE SEQUENCE [LARGE SCALE GENOMIC DNA]</scope>
    <source>
        <strain evidence="2 3">UM487</strain>
    </source>
</reference>
<keyword evidence="3" id="KW-1185">Reference proteome</keyword>
<evidence type="ECO:0000313" key="3">
    <source>
        <dbReference type="Proteomes" id="UP000243081"/>
    </source>
</evidence>
<evidence type="ECO:0000313" key="2">
    <source>
        <dbReference type="EMBL" id="OAR01370.1"/>
    </source>
</evidence>
<feature type="compositionally biased region" description="Low complexity" evidence="1">
    <location>
        <begin position="50"/>
        <end position="67"/>
    </location>
</feature>
<sequence>MGLLAFLQRRQSDKTSLSSSPSTITLQRTVSKIRSQSDVDLLSRQNTYRQQSQTQASSTTPPATAPSNRESPLPWQSVTIPSSFRSTKRSSSASSSYSDLLLSRTSTALSFSAGGRHVDLLDAHGQIGPSDFRARLQASGSRDYGEDVAERNIGQNGLLLESPAVQRFYATHSAQVVPRRQSTGVAKYRKYASKDIILEDPEAEDAFRPSSRASSIHTARSLPIRRVRVTPIFESPVYTEGRRASVASIGLPKLEEAGSSRKEVDTEESDDAFPPAIPRFRRNEADSGGERPSSSLGCVRRARQSVDVRSAYHMGEPLQQTPTLGDEGANKRPTSRKELLARMNKISGARN</sequence>
<proteinExistence type="predicted"/>
<name>A0A179IHY2_CORDF</name>
<dbReference type="AlphaFoldDB" id="A0A179IHY2"/>
<gene>
    <name evidence="2" type="ORF">LLEC1_04785</name>
</gene>
<feature type="region of interest" description="Disordered" evidence="1">
    <location>
        <begin position="45"/>
        <end position="96"/>
    </location>
</feature>
<dbReference type="OrthoDB" id="5325276at2759"/>
<protein>
    <submittedName>
        <fullName evidence="2">Uncharacterized protein</fullName>
    </submittedName>
</protein>
<feature type="compositionally biased region" description="Polar residues" evidence="1">
    <location>
        <begin position="68"/>
        <end position="81"/>
    </location>
</feature>
<dbReference type="Proteomes" id="UP000243081">
    <property type="component" value="Unassembled WGS sequence"/>
</dbReference>
<evidence type="ECO:0000256" key="1">
    <source>
        <dbReference type="SAM" id="MobiDB-lite"/>
    </source>
</evidence>
<feature type="region of interest" description="Disordered" evidence="1">
    <location>
        <begin position="256"/>
        <end position="351"/>
    </location>
</feature>
<dbReference type="EMBL" id="LUKN01001184">
    <property type="protein sequence ID" value="OAR01370.1"/>
    <property type="molecule type" value="Genomic_DNA"/>
</dbReference>
<organism evidence="2 3">
    <name type="scientific">Cordyceps confragosa</name>
    <name type="common">Lecanicillium lecanii</name>
    <dbReference type="NCBI Taxonomy" id="2714763"/>
    <lineage>
        <taxon>Eukaryota</taxon>
        <taxon>Fungi</taxon>
        <taxon>Dikarya</taxon>
        <taxon>Ascomycota</taxon>
        <taxon>Pezizomycotina</taxon>
        <taxon>Sordariomycetes</taxon>
        <taxon>Hypocreomycetidae</taxon>
        <taxon>Hypocreales</taxon>
        <taxon>Cordycipitaceae</taxon>
        <taxon>Akanthomyces</taxon>
    </lineage>
</organism>
<feature type="compositionally biased region" description="Low complexity" evidence="1">
    <location>
        <begin position="82"/>
        <end position="96"/>
    </location>
</feature>
<comment type="caution">
    <text evidence="2">The sequence shown here is derived from an EMBL/GenBank/DDBJ whole genome shotgun (WGS) entry which is preliminary data.</text>
</comment>
<accession>A0A179IHY2</accession>